<evidence type="ECO:0000313" key="2">
    <source>
        <dbReference type="Proteomes" id="UP000663760"/>
    </source>
</evidence>
<organism evidence="1 2">
    <name type="scientific">Spirodela intermedia</name>
    <name type="common">Intermediate duckweed</name>
    <dbReference type="NCBI Taxonomy" id="51605"/>
    <lineage>
        <taxon>Eukaryota</taxon>
        <taxon>Viridiplantae</taxon>
        <taxon>Streptophyta</taxon>
        <taxon>Embryophyta</taxon>
        <taxon>Tracheophyta</taxon>
        <taxon>Spermatophyta</taxon>
        <taxon>Magnoliopsida</taxon>
        <taxon>Liliopsida</taxon>
        <taxon>Araceae</taxon>
        <taxon>Lemnoideae</taxon>
        <taxon>Spirodela</taxon>
    </lineage>
</organism>
<dbReference type="OrthoDB" id="26899at2759"/>
<dbReference type="EMBL" id="LR746280">
    <property type="protein sequence ID" value="CAA7410175.1"/>
    <property type="molecule type" value="Genomic_DNA"/>
</dbReference>
<sequence>MESTVTALCADYQSSLYEDGTEIRKTLGVMKNIAVDLERDKMSVEGVLELLNASDDCAHFSSAVKSTGDAYVPGTQVIAAPCIVLSLVVAHNEC</sequence>
<dbReference type="Proteomes" id="UP000663760">
    <property type="component" value="Chromosome 17"/>
</dbReference>
<accession>A0A7I8LLJ7</accession>
<gene>
    <name evidence="1" type="ORF">SI8410_17020853</name>
</gene>
<keyword evidence="2" id="KW-1185">Reference proteome</keyword>
<dbReference type="AlphaFoldDB" id="A0A7I8LLJ7"/>
<proteinExistence type="predicted"/>
<protein>
    <submittedName>
        <fullName evidence="1">Uncharacterized protein</fullName>
    </submittedName>
</protein>
<reference evidence="1" key="1">
    <citation type="submission" date="2020-02" db="EMBL/GenBank/DDBJ databases">
        <authorList>
            <person name="Scholz U."/>
            <person name="Mascher M."/>
            <person name="Fiebig A."/>
        </authorList>
    </citation>
    <scope>NUCLEOTIDE SEQUENCE</scope>
</reference>
<name>A0A7I8LLJ7_SPIIN</name>
<evidence type="ECO:0000313" key="1">
    <source>
        <dbReference type="EMBL" id="CAA7410175.1"/>
    </source>
</evidence>